<keyword evidence="3" id="KW-1185">Reference proteome</keyword>
<dbReference type="EMBL" id="CP002394">
    <property type="protein sequence ID" value="ADU30572.1"/>
    <property type="molecule type" value="Genomic_DNA"/>
</dbReference>
<reference evidence="2" key="1">
    <citation type="submission" date="2010-12" db="EMBL/GenBank/DDBJ databases">
        <title>Complete sequence of Bacillus cellulosilyticus DSM 2522.</title>
        <authorList>
            <consortium name="US DOE Joint Genome Institute"/>
            <person name="Lucas S."/>
            <person name="Copeland A."/>
            <person name="Lapidus A."/>
            <person name="Cheng J.-F."/>
            <person name="Bruce D."/>
            <person name="Goodwin L."/>
            <person name="Pitluck S."/>
            <person name="Chertkov O."/>
            <person name="Detter J.C."/>
            <person name="Han C."/>
            <person name="Tapia R."/>
            <person name="Land M."/>
            <person name="Hauser L."/>
            <person name="Jeffries C."/>
            <person name="Kyrpides N."/>
            <person name="Ivanova N."/>
            <person name="Mikhailova N."/>
            <person name="Brumm P."/>
            <person name="Mead D."/>
            <person name="Woyke T."/>
        </authorList>
    </citation>
    <scope>NUCLEOTIDE SEQUENCE [LARGE SCALE GENOMIC DNA]</scope>
    <source>
        <strain evidence="2">DSM 2522</strain>
    </source>
</reference>
<evidence type="ECO:0000313" key="3">
    <source>
        <dbReference type="Proteomes" id="UP000001401"/>
    </source>
</evidence>
<feature type="transmembrane region" description="Helical" evidence="1">
    <location>
        <begin position="35"/>
        <end position="57"/>
    </location>
</feature>
<dbReference type="OrthoDB" id="9966390at2"/>
<gene>
    <name evidence="2" type="ordered locus">Bcell_2312</name>
</gene>
<protein>
    <submittedName>
        <fullName evidence="2">Uncharacterized protein</fullName>
    </submittedName>
</protein>
<dbReference type="STRING" id="649639.Bcell_2312"/>
<organism evidence="2 3">
    <name type="scientific">Evansella cellulosilytica (strain ATCC 21833 / DSM 2522 / FERM P-1141 / JCM 9156 / N-4)</name>
    <name type="common">Bacillus cellulosilyticus</name>
    <dbReference type="NCBI Taxonomy" id="649639"/>
    <lineage>
        <taxon>Bacteria</taxon>
        <taxon>Bacillati</taxon>
        <taxon>Bacillota</taxon>
        <taxon>Bacilli</taxon>
        <taxon>Bacillales</taxon>
        <taxon>Bacillaceae</taxon>
        <taxon>Evansella</taxon>
    </lineage>
</organism>
<dbReference type="Proteomes" id="UP000001401">
    <property type="component" value="Chromosome"/>
</dbReference>
<dbReference type="KEGG" id="bco:Bcell_2312"/>
<evidence type="ECO:0000313" key="2">
    <source>
        <dbReference type="EMBL" id="ADU30572.1"/>
    </source>
</evidence>
<keyword evidence="1" id="KW-1133">Transmembrane helix</keyword>
<dbReference type="RefSeq" id="WP_013488907.1">
    <property type="nucleotide sequence ID" value="NC_014829.1"/>
</dbReference>
<evidence type="ECO:0000256" key="1">
    <source>
        <dbReference type="SAM" id="Phobius"/>
    </source>
</evidence>
<keyword evidence="1" id="KW-0472">Membrane</keyword>
<sequence>MEQFKSTYSDWFLISGLLLSMGGTTSYALCLTEKTLLAFILFFILLIVTICWWFQVFEYNMKLEEKKPYYVDGPFLNASQKDYFTLSLREDLNSDKKRIFYFREHARKIFYHYENKLTNNIALSKEEQYILNLILIEELDLCMAYFRFQEVFDKQCAMDTEYNESENIVL</sequence>
<accession>E6TR60</accession>
<proteinExistence type="predicted"/>
<feature type="transmembrane region" description="Helical" evidence="1">
    <location>
        <begin position="12"/>
        <end position="29"/>
    </location>
</feature>
<name>E6TR60_EVAC2</name>
<dbReference type="AlphaFoldDB" id="E6TR60"/>
<dbReference type="HOGENOM" id="CLU_1567534_0_0_9"/>
<keyword evidence="1" id="KW-0812">Transmembrane</keyword>